<feature type="domain" description="DUF2726" evidence="2">
    <location>
        <begin position="36"/>
        <end position="147"/>
    </location>
</feature>
<evidence type="ECO:0000259" key="2">
    <source>
        <dbReference type="Pfam" id="PF10881"/>
    </source>
</evidence>
<dbReference type="EMBL" id="CP001017">
    <property type="protein sequence ID" value="ACB97400.1"/>
    <property type="molecule type" value="Genomic_DNA"/>
</dbReference>
<dbReference type="HOGENOM" id="CLU_082936_2_1_5"/>
<gene>
    <name evidence="3" type="ordered locus">Bind_3871</name>
</gene>
<protein>
    <recommendedName>
        <fullName evidence="2">DUF2726 domain-containing protein</fullName>
    </recommendedName>
</protein>
<feature type="transmembrane region" description="Helical" evidence="1">
    <location>
        <begin position="6"/>
        <end position="23"/>
    </location>
</feature>
<keyword evidence="1" id="KW-0812">Transmembrane</keyword>
<geneLocation type="plasmid" evidence="3 4">
    <name>pBIND01</name>
</geneLocation>
<evidence type="ECO:0000313" key="3">
    <source>
        <dbReference type="EMBL" id="ACB97400.1"/>
    </source>
</evidence>
<keyword evidence="1" id="KW-0472">Membrane</keyword>
<keyword evidence="3" id="KW-0614">Plasmid</keyword>
<dbReference type="Proteomes" id="UP000001695">
    <property type="component" value="Plasmid pBIND01"/>
</dbReference>
<reference evidence="3 4" key="1">
    <citation type="submission" date="2008-03" db="EMBL/GenBank/DDBJ databases">
        <title>Complete sequence of plasmid1 of Beijerinckia indica subsp. indica ATCC 9039.</title>
        <authorList>
            <consortium name="US DOE Joint Genome Institute"/>
            <person name="Copeland A."/>
            <person name="Lucas S."/>
            <person name="Lapidus A."/>
            <person name="Glavina del Rio T."/>
            <person name="Dalin E."/>
            <person name="Tice H."/>
            <person name="Bruce D."/>
            <person name="Goodwin L."/>
            <person name="Pitluck S."/>
            <person name="LaButti K."/>
            <person name="Schmutz J."/>
            <person name="Larimer F."/>
            <person name="Land M."/>
            <person name="Hauser L."/>
            <person name="Kyrpides N."/>
            <person name="Mikhailova N."/>
            <person name="Dunfield P.F."/>
            <person name="Dedysh S.N."/>
            <person name="Liesack W."/>
            <person name="Saw J.H."/>
            <person name="Alam M."/>
            <person name="Chen Y."/>
            <person name="Murrell J.C."/>
            <person name="Richardson P."/>
        </authorList>
    </citation>
    <scope>NUCLEOTIDE SEQUENCE [LARGE SCALE GENOMIC DNA]</scope>
    <source>
        <strain evidence="4">ATCC 9039 / DSM 1715 / NCIMB 8712</strain>
        <plasmid evidence="3 4">pBIND01</plasmid>
    </source>
</reference>
<proteinExistence type="predicted"/>
<evidence type="ECO:0000313" key="4">
    <source>
        <dbReference type="Proteomes" id="UP000001695"/>
    </source>
</evidence>
<accession>B2ILK0</accession>
<keyword evidence="4" id="KW-1185">Reference proteome</keyword>
<sequence length="160" mass="17884">MAPQTLIFILEGLAIGLACLFLLSKFGKPAFPYQAKTLLTAWEINALKELVRTLPPSLHPCPQVRLADLVMIKQGLSGRHRFTALNRVAAKSVDFVILEHHTGRIVLVIELDDKTHARRDRRVRDRFVDDVLNRCAIPLLRVKPGESIASRVLSHGALLP</sequence>
<name>B2ILK0_BEII9</name>
<dbReference type="OrthoDB" id="8018770at2"/>
<dbReference type="RefSeq" id="WP_012383013.1">
    <property type="nucleotide sequence ID" value="NC_010580.1"/>
</dbReference>
<dbReference type="AlphaFoldDB" id="B2ILK0"/>
<dbReference type="Pfam" id="PF10881">
    <property type="entry name" value="DUF2726"/>
    <property type="match status" value="1"/>
</dbReference>
<evidence type="ECO:0000256" key="1">
    <source>
        <dbReference type="SAM" id="Phobius"/>
    </source>
</evidence>
<dbReference type="KEGG" id="bid:Bind_3871"/>
<organism evidence="3 4">
    <name type="scientific">Beijerinckia indica subsp. indica (strain ATCC 9039 / DSM 1715 / NCIMB 8712)</name>
    <dbReference type="NCBI Taxonomy" id="395963"/>
    <lineage>
        <taxon>Bacteria</taxon>
        <taxon>Pseudomonadati</taxon>
        <taxon>Pseudomonadota</taxon>
        <taxon>Alphaproteobacteria</taxon>
        <taxon>Hyphomicrobiales</taxon>
        <taxon>Beijerinckiaceae</taxon>
        <taxon>Beijerinckia</taxon>
    </lineage>
</organism>
<dbReference type="InterPro" id="IPR024402">
    <property type="entry name" value="DUF2726"/>
</dbReference>
<keyword evidence="1" id="KW-1133">Transmembrane helix</keyword>